<keyword evidence="2" id="KW-0472">Membrane</keyword>
<evidence type="ECO:0000256" key="1">
    <source>
        <dbReference type="SAM" id="MobiDB-lite"/>
    </source>
</evidence>
<protein>
    <submittedName>
        <fullName evidence="3">Uncharacterized protein</fullName>
    </submittedName>
</protein>
<feature type="compositionally biased region" description="Basic residues" evidence="1">
    <location>
        <begin position="118"/>
        <end position="131"/>
    </location>
</feature>
<accession>A0A8H4PZQ1</accession>
<dbReference type="AlphaFoldDB" id="A0A8H4PZQ1"/>
<evidence type="ECO:0000256" key="2">
    <source>
        <dbReference type="SAM" id="Phobius"/>
    </source>
</evidence>
<sequence length="250" mass="26963">MPALVDSAARVSASQQQQSPGTALALALAARQNSLPPPRPSEAIIPATYGSLYDSPPPGTVVAIVIGSVAGFLLLVLLVYAALGFGPARSESESVGPAPSRSVFSLGSRSRSHLGPDRRHKRRRSRRRSRRHAPETVEVRTREHYVVDGGTASRQPIRVVVAAPRPAPAPRPPPAVVAHDDDDDEVVVIEEHSPPPRKSRRHSGRSRRSDEEARRGAYRDVETGRFAGRGAPLRHVRREESGRDSPGPEG</sequence>
<feature type="compositionally biased region" description="Basic residues" evidence="1">
    <location>
        <begin position="195"/>
        <end position="206"/>
    </location>
</feature>
<dbReference type="Proteomes" id="UP000557566">
    <property type="component" value="Unassembled WGS sequence"/>
</dbReference>
<evidence type="ECO:0000313" key="3">
    <source>
        <dbReference type="EMBL" id="KAF4513504.1"/>
    </source>
</evidence>
<gene>
    <name evidence="3" type="ORF">G6O67_000768</name>
</gene>
<feature type="compositionally biased region" description="Pro residues" evidence="1">
    <location>
        <begin position="165"/>
        <end position="175"/>
    </location>
</feature>
<proteinExistence type="predicted"/>
<keyword evidence="4" id="KW-1185">Reference proteome</keyword>
<keyword evidence="2" id="KW-1133">Transmembrane helix</keyword>
<feature type="region of interest" description="Disordered" evidence="1">
    <location>
        <begin position="164"/>
        <end position="250"/>
    </location>
</feature>
<comment type="caution">
    <text evidence="3">The sequence shown here is derived from an EMBL/GenBank/DDBJ whole genome shotgun (WGS) entry which is preliminary data.</text>
</comment>
<feature type="compositionally biased region" description="Basic and acidic residues" evidence="1">
    <location>
        <begin position="207"/>
        <end position="223"/>
    </location>
</feature>
<reference evidence="3 4" key="1">
    <citation type="journal article" date="2020" name="Genome Biol. Evol.">
        <title>A new high-quality draft genome assembly of the Chinese cordyceps Ophiocordyceps sinensis.</title>
        <authorList>
            <person name="Shu R."/>
            <person name="Zhang J."/>
            <person name="Meng Q."/>
            <person name="Zhang H."/>
            <person name="Zhou G."/>
            <person name="Li M."/>
            <person name="Wu P."/>
            <person name="Zhao Y."/>
            <person name="Chen C."/>
            <person name="Qin Q."/>
        </authorList>
    </citation>
    <scope>NUCLEOTIDE SEQUENCE [LARGE SCALE GENOMIC DNA]</scope>
    <source>
        <strain evidence="3 4">IOZ07</strain>
    </source>
</reference>
<feature type="region of interest" description="Disordered" evidence="1">
    <location>
        <begin position="88"/>
        <end position="141"/>
    </location>
</feature>
<organism evidence="3 4">
    <name type="scientific">Ophiocordyceps sinensis</name>
    <dbReference type="NCBI Taxonomy" id="72228"/>
    <lineage>
        <taxon>Eukaryota</taxon>
        <taxon>Fungi</taxon>
        <taxon>Dikarya</taxon>
        <taxon>Ascomycota</taxon>
        <taxon>Pezizomycotina</taxon>
        <taxon>Sordariomycetes</taxon>
        <taxon>Hypocreomycetidae</taxon>
        <taxon>Hypocreales</taxon>
        <taxon>Ophiocordycipitaceae</taxon>
        <taxon>Ophiocordyceps</taxon>
    </lineage>
</organism>
<name>A0A8H4PZQ1_9HYPO</name>
<feature type="compositionally biased region" description="Basic and acidic residues" evidence="1">
    <location>
        <begin position="132"/>
        <end position="141"/>
    </location>
</feature>
<dbReference type="OrthoDB" id="5423884at2759"/>
<evidence type="ECO:0000313" key="4">
    <source>
        <dbReference type="Proteomes" id="UP000557566"/>
    </source>
</evidence>
<dbReference type="EMBL" id="JAAVMX010000001">
    <property type="protein sequence ID" value="KAF4513504.1"/>
    <property type="molecule type" value="Genomic_DNA"/>
</dbReference>
<feature type="transmembrane region" description="Helical" evidence="2">
    <location>
        <begin position="61"/>
        <end position="83"/>
    </location>
</feature>
<keyword evidence="2" id="KW-0812">Transmembrane</keyword>